<dbReference type="Proteomes" id="UP000588604">
    <property type="component" value="Unassembled WGS sequence"/>
</dbReference>
<dbReference type="Pfam" id="PF12146">
    <property type="entry name" value="Hydrolase_4"/>
    <property type="match status" value="1"/>
</dbReference>
<gene>
    <name evidence="2" type="ORF">FHS59_000156</name>
</gene>
<dbReference type="AlphaFoldDB" id="A0A841MR85"/>
<keyword evidence="3" id="KW-1185">Reference proteome</keyword>
<dbReference type="SUPFAM" id="SSF53474">
    <property type="entry name" value="alpha/beta-Hydrolases"/>
    <property type="match status" value="1"/>
</dbReference>
<dbReference type="EMBL" id="JACIJO010000001">
    <property type="protein sequence ID" value="MBB6324541.1"/>
    <property type="molecule type" value="Genomic_DNA"/>
</dbReference>
<evidence type="ECO:0000259" key="1">
    <source>
        <dbReference type="Pfam" id="PF12146"/>
    </source>
</evidence>
<dbReference type="PANTHER" id="PTHR12277:SF81">
    <property type="entry name" value="PROTEIN ABHD13"/>
    <property type="match status" value="1"/>
</dbReference>
<dbReference type="InterPro" id="IPR029058">
    <property type="entry name" value="AB_hydrolase_fold"/>
</dbReference>
<protein>
    <recommendedName>
        <fullName evidence="1">Serine aminopeptidase S33 domain-containing protein</fullName>
    </recommendedName>
</protein>
<sequence length="283" mass="32169">MNKPVFLLSLLVYIVQFNPIFAINPDREYIRTPDSVSWDYEQLTITTKDHFKLNSWIYKPNQDNEKDTVLILAYPDAGNMSYFVYHAAILANAGYTVVTFDYRGFGKSDDFEIQRDNLYYVEFARDLEAVVDFISKKIEGKKIGVLGMSMGTIIASRAYPMIKSKIDFIIGEGFVSDTSTIVKRYNDLGKQLKLPEEATHYRNSVNSIEIPILILAASEDTVTTYKDGLELEGQLGENCTVVQFEGAHLSGFQVDYDQKGFGGWYLEQIDQFLSLILSEDLKS</sequence>
<name>A0A841MR85_9BACT</name>
<evidence type="ECO:0000313" key="3">
    <source>
        <dbReference type="Proteomes" id="UP000588604"/>
    </source>
</evidence>
<feature type="domain" description="Serine aminopeptidase S33" evidence="1">
    <location>
        <begin position="85"/>
        <end position="169"/>
    </location>
</feature>
<dbReference type="RefSeq" id="WP_184492520.1">
    <property type="nucleotide sequence ID" value="NZ_JACIJO010000001.1"/>
</dbReference>
<dbReference type="Gene3D" id="3.40.50.1820">
    <property type="entry name" value="alpha/beta hydrolase"/>
    <property type="match status" value="1"/>
</dbReference>
<evidence type="ECO:0000313" key="2">
    <source>
        <dbReference type="EMBL" id="MBB6324541.1"/>
    </source>
</evidence>
<comment type="caution">
    <text evidence="2">The sequence shown here is derived from an EMBL/GenBank/DDBJ whole genome shotgun (WGS) entry which is preliminary data.</text>
</comment>
<organism evidence="2 3">
    <name type="scientific">Algoriphagus iocasae</name>
    <dbReference type="NCBI Taxonomy" id="1836499"/>
    <lineage>
        <taxon>Bacteria</taxon>
        <taxon>Pseudomonadati</taxon>
        <taxon>Bacteroidota</taxon>
        <taxon>Cytophagia</taxon>
        <taxon>Cytophagales</taxon>
        <taxon>Cyclobacteriaceae</taxon>
        <taxon>Algoriphagus</taxon>
    </lineage>
</organism>
<dbReference type="PANTHER" id="PTHR12277">
    <property type="entry name" value="ALPHA/BETA HYDROLASE DOMAIN-CONTAINING PROTEIN"/>
    <property type="match status" value="1"/>
</dbReference>
<dbReference type="InterPro" id="IPR022742">
    <property type="entry name" value="Hydrolase_4"/>
</dbReference>
<reference evidence="2 3" key="1">
    <citation type="submission" date="2020-08" db="EMBL/GenBank/DDBJ databases">
        <title>Genomic Encyclopedia of Type Strains, Phase IV (KMG-IV): sequencing the most valuable type-strain genomes for metagenomic binning, comparative biology and taxonomic classification.</title>
        <authorList>
            <person name="Goeker M."/>
        </authorList>
    </citation>
    <scope>NUCLEOTIDE SEQUENCE [LARGE SCALE GENOMIC DNA]</scope>
    <source>
        <strain evidence="2 3">DSM 102044</strain>
    </source>
</reference>
<accession>A0A841MR85</accession>
<proteinExistence type="predicted"/>